<dbReference type="PANTHER" id="PTHR22617">
    <property type="entry name" value="CHEMOTAXIS SENSOR HISTIDINE KINASE-RELATED"/>
    <property type="match status" value="1"/>
</dbReference>
<dbReference type="InterPro" id="IPR039315">
    <property type="entry name" value="CheW"/>
</dbReference>
<organism evidence="6 7">
    <name type="scientific">Solidesulfovibrio magneticus (strain ATCC 700980 / DSM 13731 / RS-1)</name>
    <name type="common">Desulfovibrio magneticus</name>
    <dbReference type="NCBI Taxonomy" id="573370"/>
    <lineage>
        <taxon>Bacteria</taxon>
        <taxon>Pseudomonadati</taxon>
        <taxon>Thermodesulfobacteriota</taxon>
        <taxon>Desulfovibrionia</taxon>
        <taxon>Desulfovibrionales</taxon>
        <taxon>Desulfovibrionaceae</taxon>
        <taxon>Solidesulfovibrio</taxon>
    </lineage>
</organism>
<dbReference type="InterPro" id="IPR036061">
    <property type="entry name" value="CheW-like_dom_sf"/>
</dbReference>
<evidence type="ECO:0000313" key="6">
    <source>
        <dbReference type="EMBL" id="BAH74493.1"/>
    </source>
</evidence>
<name>C4XKV4_SOLM1</name>
<accession>C4XKV4</accession>
<dbReference type="KEGG" id="dma:DMR_10020"/>
<dbReference type="Pfam" id="PF01584">
    <property type="entry name" value="CheW"/>
    <property type="match status" value="1"/>
</dbReference>
<dbReference type="InterPro" id="IPR002545">
    <property type="entry name" value="CheW-lke_dom"/>
</dbReference>
<evidence type="ECO:0000256" key="3">
    <source>
        <dbReference type="ARBA" id="ARBA00022490"/>
    </source>
</evidence>
<evidence type="ECO:0000256" key="1">
    <source>
        <dbReference type="ARBA" id="ARBA00004496"/>
    </source>
</evidence>
<protein>
    <recommendedName>
        <fullName evidence="2">Chemotaxis protein CheW</fullName>
    </recommendedName>
</protein>
<dbReference type="SMART" id="SM00260">
    <property type="entry name" value="CheW"/>
    <property type="match status" value="1"/>
</dbReference>
<gene>
    <name evidence="6" type="primary">cheW</name>
    <name evidence="6" type="ordered locus">DMR_10020</name>
</gene>
<comment type="subcellular location">
    <subcellularLocation>
        <location evidence="1">Cytoplasm</location>
    </subcellularLocation>
</comment>
<dbReference type="Gene3D" id="2.40.50.180">
    <property type="entry name" value="CheA-289, Domain 4"/>
    <property type="match status" value="1"/>
</dbReference>
<sequence length="156" mass="17570">MSEPIMTNQENELLQLVTFGIGEEEFGIDILKVQEIIRIMDITKVPNAPPYVEGVINLRGKVIPVIDLRGRFGLDYRVHDSQTRIIVVDLHAMTTGFVVDEVSEVLRIQSNTVEPPPPVVSGIESEYIKGVGKLDNRLLILLDLDKLVPLEEFTRH</sequence>
<dbReference type="PANTHER" id="PTHR22617:SF23">
    <property type="entry name" value="CHEMOTAXIS PROTEIN CHEW"/>
    <property type="match status" value="1"/>
</dbReference>
<evidence type="ECO:0000259" key="5">
    <source>
        <dbReference type="PROSITE" id="PS50851"/>
    </source>
</evidence>
<dbReference type="CDD" id="cd00732">
    <property type="entry name" value="CheW"/>
    <property type="match status" value="1"/>
</dbReference>
<proteinExistence type="predicted"/>
<dbReference type="GO" id="GO:0005829">
    <property type="term" value="C:cytosol"/>
    <property type="evidence" value="ECO:0007669"/>
    <property type="project" value="TreeGrafter"/>
</dbReference>
<dbReference type="Gene3D" id="2.30.30.40">
    <property type="entry name" value="SH3 Domains"/>
    <property type="match status" value="1"/>
</dbReference>
<dbReference type="STRING" id="573370.DMR_10020"/>
<dbReference type="RefSeq" id="WP_012750564.1">
    <property type="nucleotide sequence ID" value="NC_012796.1"/>
</dbReference>
<keyword evidence="7" id="KW-1185">Reference proteome</keyword>
<feature type="domain" description="CheW-like" evidence="5">
    <location>
        <begin position="13"/>
        <end position="153"/>
    </location>
</feature>
<dbReference type="FunFam" id="2.40.50.180:FF:000002">
    <property type="entry name" value="Chemotaxis protein CheW"/>
    <property type="match status" value="1"/>
</dbReference>
<dbReference type="Proteomes" id="UP000009071">
    <property type="component" value="Chromosome"/>
</dbReference>
<dbReference type="EMBL" id="AP010904">
    <property type="protein sequence ID" value="BAH74493.1"/>
    <property type="molecule type" value="Genomic_DNA"/>
</dbReference>
<keyword evidence="4" id="KW-0145">Chemotaxis</keyword>
<dbReference type="GO" id="GO:0006935">
    <property type="term" value="P:chemotaxis"/>
    <property type="evidence" value="ECO:0007669"/>
    <property type="project" value="UniProtKB-KW"/>
</dbReference>
<dbReference type="AlphaFoldDB" id="C4XKV4"/>
<dbReference type="PROSITE" id="PS50851">
    <property type="entry name" value="CHEW"/>
    <property type="match status" value="1"/>
</dbReference>
<evidence type="ECO:0000256" key="2">
    <source>
        <dbReference type="ARBA" id="ARBA00021483"/>
    </source>
</evidence>
<dbReference type="eggNOG" id="COG0835">
    <property type="taxonomic scope" value="Bacteria"/>
</dbReference>
<evidence type="ECO:0000256" key="4">
    <source>
        <dbReference type="ARBA" id="ARBA00022500"/>
    </source>
</evidence>
<reference evidence="6 7" key="1">
    <citation type="journal article" date="2009" name="Genome Res.">
        <title>Whole genome sequence of Desulfovibrio magneticus strain RS-1 revealed common gene clusters in magnetotactic bacteria.</title>
        <authorList>
            <person name="Nakazawa H."/>
            <person name="Arakaki A."/>
            <person name="Narita-Yamada S."/>
            <person name="Yashiro I."/>
            <person name="Jinno K."/>
            <person name="Aoki N."/>
            <person name="Tsuruyama A."/>
            <person name="Okamura Y."/>
            <person name="Tanikawa S."/>
            <person name="Fujita N."/>
            <person name="Takeyama H."/>
            <person name="Matsunaga T."/>
        </authorList>
    </citation>
    <scope>NUCLEOTIDE SEQUENCE [LARGE SCALE GENOMIC DNA]</scope>
    <source>
        <strain evidence="7">ATCC 700980 / DSM 13731 / RS-1</strain>
    </source>
</reference>
<evidence type="ECO:0000313" key="7">
    <source>
        <dbReference type="Proteomes" id="UP000009071"/>
    </source>
</evidence>
<dbReference type="SUPFAM" id="SSF50341">
    <property type="entry name" value="CheW-like"/>
    <property type="match status" value="1"/>
</dbReference>
<dbReference type="GO" id="GO:0007165">
    <property type="term" value="P:signal transduction"/>
    <property type="evidence" value="ECO:0007669"/>
    <property type="project" value="InterPro"/>
</dbReference>
<keyword evidence="3" id="KW-0963">Cytoplasm</keyword>
<dbReference type="HOGENOM" id="CLU_048995_3_1_7"/>